<feature type="DNA-binding region" description="DM" evidence="6">
    <location>
        <begin position="44"/>
        <end position="91"/>
    </location>
</feature>
<dbReference type="EMBL" id="JAHKSW010000011">
    <property type="protein sequence ID" value="KAG7326239.1"/>
    <property type="molecule type" value="Genomic_DNA"/>
</dbReference>
<dbReference type="PROSITE" id="PS50809">
    <property type="entry name" value="DM_2"/>
    <property type="match status" value="1"/>
</dbReference>
<keyword evidence="3 6" id="KW-0862">Zinc</keyword>
<reference evidence="9 10" key="1">
    <citation type="submission" date="2021-06" db="EMBL/GenBank/DDBJ databases">
        <title>Chromosome-level genome assembly of the red-tail catfish (Hemibagrus wyckioides).</title>
        <authorList>
            <person name="Shao F."/>
        </authorList>
    </citation>
    <scope>NUCLEOTIDE SEQUENCE [LARGE SCALE GENOMIC DNA]</scope>
    <source>
        <strain evidence="9">EC202008001</strain>
        <tissue evidence="9">Blood</tissue>
    </source>
</reference>
<accession>A0A9D3SNW9</accession>
<dbReference type="PANTHER" id="PTHR12322">
    <property type="entry name" value="DOUBLESEX AND MAB-3 RELATED TRANSCRIPTION FACTOR DMRT"/>
    <property type="match status" value="1"/>
</dbReference>
<dbReference type="GO" id="GO:0007548">
    <property type="term" value="P:sex differentiation"/>
    <property type="evidence" value="ECO:0007669"/>
    <property type="project" value="TreeGrafter"/>
</dbReference>
<keyword evidence="4 6" id="KW-0238">DNA-binding</keyword>
<dbReference type="InterPro" id="IPR026607">
    <property type="entry name" value="DMRT"/>
</dbReference>
<dbReference type="GO" id="GO:0000981">
    <property type="term" value="F:DNA-binding transcription factor activity, RNA polymerase II-specific"/>
    <property type="evidence" value="ECO:0007669"/>
    <property type="project" value="TreeGrafter"/>
</dbReference>
<evidence type="ECO:0000256" key="2">
    <source>
        <dbReference type="ARBA" id="ARBA00022723"/>
    </source>
</evidence>
<feature type="region of interest" description="Disordered" evidence="7">
    <location>
        <begin position="289"/>
        <end position="308"/>
    </location>
</feature>
<name>A0A9D3SNW9_9TELE</name>
<dbReference type="GO" id="GO:0005634">
    <property type="term" value="C:nucleus"/>
    <property type="evidence" value="ECO:0007669"/>
    <property type="project" value="UniProtKB-SubCell"/>
</dbReference>
<feature type="region of interest" description="Disordered" evidence="7">
    <location>
        <begin position="1"/>
        <end position="42"/>
    </location>
</feature>
<evidence type="ECO:0000259" key="8">
    <source>
        <dbReference type="PROSITE" id="PS50809"/>
    </source>
</evidence>
<protein>
    <recommendedName>
        <fullName evidence="8">DM domain-containing protein</fullName>
    </recommendedName>
</protein>
<feature type="domain" description="DM" evidence="8">
    <location>
        <begin position="44"/>
        <end position="91"/>
    </location>
</feature>
<dbReference type="SMART" id="SM00301">
    <property type="entry name" value="DM"/>
    <property type="match status" value="1"/>
</dbReference>
<dbReference type="AlphaFoldDB" id="A0A9D3SNW9"/>
<dbReference type="InterPro" id="IPR001275">
    <property type="entry name" value="DM_DNA-bd"/>
</dbReference>
<dbReference type="Gene3D" id="4.10.1040.10">
    <property type="entry name" value="DM DNA-binding domain"/>
    <property type="match status" value="1"/>
</dbReference>
<evidence type="ECO:0000256" key="3">
    <source>
        <dbReference type="ARBA" id="ARBA00022833"/>
    </source>
</evidence>
<dbReference type="SUPFAM" id="SSF82927">
    <property type="entry name" value="Cysteine-rich DNA binding domain, (DM domain)"/>
    <property type="match status" value="1"/>
</dbReference>
<evidence type="ECO:0000256" key="7">
    <source>
        <dbReference type="SAM" id="MobiDB-lite"/>
    </source>
</evidence>
<evidence type="ECO:0000313" key="10">
    <source>
        <dbReference type="Proteomes" id="UP000824219"/>
    </source>
</evidence>
<evidence type="ECO:0000256" key="5">
    <source>
        <dbReference type="ARBA" id="ARBA00023242"/>
    </source>
</evidence>
<dbReference type="OrthoDB" id="6162476at2759"/>
<keyword evidence="2 6" id="KW-0479">Metal-binding</keyword>
<evidence type="ECO:0000256" key="6">
    <source>
        <dbReference type="PROSITE-ProRule" id="PRU00070"/>
    </source>
</evidence>
<dbReference type="GO" id="GO:0000978">
    <property type="term" value="F:RNA polymerase II cis-regulatory region sequence-specific DNA binding"/>
    <property type="evidence" value="ECO:0007669"/>
    <property type="project" value="TreeGrafter"/>
</dbReference>
<comment type="subcellular location">
    <subcellularLocation>
        <location evidence="6">Nucleus</location>
    </subcellularLocation>
</comment>
<sequence>MAAKPGTDSQPQQQQQHTELGSLEETDAKRTPGAQKSSVRSPKCARCRNHGVVSRLKGHKRACRWRECRCASCVLVLERQRVMAAQVALRRQQAGESKKTQRSTSFLRRQTYQRYPKTSSLLAKNILEGCKSPASEDWQTRLHYPPLSVKMRKRRAFADKELESVMLERELRQREMEELRRIVLLQAAVSPGPSPCYCPLSETGVSGYMPTYKSNPLVFDCDLHCHTQEFKTRAVEHCSREILTTQNFSASLKSWDACSGTESCLESVLLPSFQSSHYYCCKNRGNTEAERAPADSSHSTTQSAAADRLDVMSKRDSTLFLTEAKVLSQTEKPEKHCRASGLESLAHKDWATKPDPIKNGRPLPFSVEALLMR</sequence>
<organism evidence="9 10">
    <name type="scientific">Hemibagrus wyckioides</name>
    <dbReference type="NCBI Taxonomy" id="337641"/>
    <lineage>
        <taxon>Eukaryota</taxon>
        <taxon>Metazoa</taxon>
        <taxon>Chordata</taxon>
        <taxon>Craniata</taxon>
        <taxon>Vertebrata</taxon>
        <taxon>Euteleostomi</taxon>
        <taxon>Actinopterygii</taxon>
        <taxon>Neopterygii</taxon>
        <taxon>Teleostei</taxon>
        <taxon>Ostariophysi</taxon>
        <taxon>Siluriformes</taxon>
        <taxon>Bagridae</taxon>
        <taxon>Hemibagrus</taxon>
    </lineage>
</organism>
<evidence type="ECO:0000313" key="9">
    <source>
        <dbReference type="EMBL" id="KAG7326239.1"/>
    </source>
</evidence>
<dbReference type="Pfam" id="PF00751">
    <property type="entry name" value="DM"/>
    <property type="match status" value="1"/>
</dbReference>
<proteinExistence type="inferred from homology"/>
<keyword evidence="10" id="KW-1185">Reference proteome</keyword>
<comment type="similarity">
    <text evidence="1">Belongs to the DMRT family.</text>
</comment>
<evidence type="ECO:0000256" key="4">
    <source>
        <dbReference type="ARBA" id="ARBA00023125"/>
    </source>
</evidence>
<comment type="caution">
    <text evidence="9">The sequence shown here is derived from an EMBL/GenBank/DDBJ whole genome shotgun (WGS) entry which is preliminary data.</text>
</comment>
<dbReference type="FunFam" id="4.10.1040.10:FF:000001">
    <property type="entry name" value="doublesex- and mab-3-related transcription factor 1"/>
    <property type="match status" value="1"/>
</dbReference>
<dbReference type="Proteomes" id="UP000824219">
    <property type="component" value="Linkage Group LG11"/>
</dbReference>
<dbReference type="InterPro" id="IPR036407">
    <property type="entry name" value="DM_DNA-bd_sf"/>
</dbReference>
<dbReference type="PROSITE" id="PS40000">
    <property type="entry name" value="DM_1"/>
    <property type="match status" value="1"/>
</dbReference>
<gene>
    <name evidence="9" type="ORF">KOW79_009640</name>
</gene>
<keyword evidence="5 6" id="KW-0539">Nucleus</keyword>
<dbReference type="PANTHER" id="PTHR12322:SF123">
    <property type="entry name" value="DOUBLESEX-AND MAB-3-RELATED TRANSCRIPTION FACTOR 2B"/>
    <property type="match status" value="1"/>
</dbReference>
<evidence type="ECO:0000256" key="1">
    <source>
        <dbReference type="ARBA" id="ARBA00006834"/>
    </source>
</evidence>
<dbReference type="GO" id="GO:0046872">
    <property type="term" value="F:metal ion binding"/>
    <property type="evidence" value="ECO:0007669"/>
    <property type="project" value="UniProtKB-KW"/>
</dbReference>